<evidence type="ECO:0000313" key="1">
    <source>
        <dbReference type="EMBL" id="ATI19502.1"/>
    </source>
</evidence>
<dbReference type="Proteomes" id="UP000259921">
    <property type="component" value="Segment"/>
</dbReference>
<name>A0A384WXT2_9CAUD</name>
<evidence type="ECO:0000313" key="2">
    <source>
        <dbReference type="Proteomes" id="UP000259921"/>
    </source>
</evidence>
<protein>
    <submittedName>
        <fullName evidence="1">Uncharacterized protein</fullName>
    </submittedName>
</protein>
<dbReference type="EMBL" id="MF754116">
    <property type="protein sequence ID" value="ATI19502.1"/>
    <property type="molecule type" value="Genomic_DNA"/>
</dbReference>
<organism evidence="1 2">
    <name type="scientific">Vibrio phage vB_VpaS_KF6</name>
    <dbReference type="NCBI Taxonomy" id="2041477"/>
    <lineage>
        <taxon>Viruses</taxon>
        <taxon>Duplodnaviria</taxon>
        <taxon>Heunggongvirae</taxon>
        <taxon>Uroviricota</taxon>
        <taxon>Caudoviricetes</taxon>
        <taxon>Mardecavirus</taxon>
        <taxon>Mardecavirus SSP002</taxon>
    </lineage>
</organism>
<sequence>MATRYAMETLKVTNNLTGNTRFYKEVCGVMTRISKAEYDQIVDTRDGVACLFDKNTVDHSRKYTTNIFYI</sequence>
<gene>
    <name evidence="1" type="ORF">KF6_094</name>
</gene>
<proteinExistence type="predicted"/>
<accession>A0A384WXT2</accession>
<reference evidence="1 2" key="1">
    <citation type="submission" date="2017-08" db="EMBL/GenBank/DDBJ databases">
        <title>Complete genome sequence of bacteriophage vB_VpaS_KF6.</title>
        <authorList>
            <person name="Yu J."/>
            <person name="Kwak S.-J."/>
            <person name="Lim J.-A."/>
            <person name="Chang H.-J."/>
        </authorList>
    </citation>
    <scope>NUCLEOTIDE SEQUENCE [LARGE SCALE GENOMIC DNA]</scope>
</reference>